<dbReference type="PANTHER" id="PTHR30136">
    <property type="entry name" value="HELIX-TURN-HELIX TRANSCRIPTIONAL REGULATOR, ICLR FAMILY"/>
    <property type="match status" value="1"/>
</dbReference>
<evidence type="ECO:0000256" key="3">
    <source>
        <dbReference type="ARBA" id="ARBA00023163"/>
    </source>
</evidence>
<dbReference type="PROSITE" id="PS51077">
    <property type="entry name" value="HTH_ICLR"/>
    <property type="match status" value="1"/>
</dbReference>
<evidence type="ECO:0000259" key="4">
    <source>
        <dbReference type="PROSITE" id="PS51077"/>
    </source>
</evidence>
<evidence type="ECO:0000313" key="7">
    <source>
        <dbReference type="Proteomes" id="UP001222770"/>
    </source>
</evidence>
<dbReference type="Proteomes" id="UP001222770">
    <property type="component" value="Unassembled WGS sequence"/>
</dbReference>
<dbReference type="InterPro" id="IPR029016">
    <property type="entry name" value="GAF-like_dom_sf"/>
</dbReference>
<sequence length="277" mass="30636">MQLTRLSRALGEVRVAGCEDEETDRVVKSAGRVLRILELFDVLKREALVSEVSELLEFPQSSTSLLLRSMVILGYLYYNPDTRAFGPTTRVALLGSWINGPMISDGTLSRLIDAVNRRTGQAVVLAVRNRIWSEYIHVAQATDPLRLFVVKGSRRPLVSSGTGISLLTDLPDSDIKRIALHHNAESKDNVCLASVLEWVNIARERGWAASYDLVTPGGGMIAMRLPQFDNEERIALGIAGLTNVLRDNEANFVAIMQEEIAINFNEARVPAPELIRA</sequence>
<evidence type="ECO:0000256" key="1">
    <source>
        <dbReference type="ARBA" id="ARBA00023015"/>
    </source>
</evidence>
<feature type="domain" description="IclR-ED" evidence="5">
    <location>
        <begin position="90"/>
        <end position="277"/>
    </location>
</feature>
<dbReference type="RefSeq" id="WP_277279374.1">
    <property type="nucleotide sequence ID" value="NZ_JAROCY010000015.1"/>
</dbReference>
<protein>
    <submittedName>
        <fullName evidence="6">Helix-turn-helix domain-containing protein</fullName>
    </submittedName>
</protein>
<dbReference type="PROSITE" id="PS51078">
    <property type="entry name" value="ICLR_ED"/>
    <property type="match status" value="1"/>
</dbReference>
<evidence type="ECO:0000313" key="6">
    <source>
        <dbReference type="EMBL" id="MDF8334599.1"/>
    </source>
</evidence>
<organism evidence="6 7">
    <name type="scientific">Novosphingobium cyanobacteriorum</name>
    <dbReference type="NCBI Taxonomy" id="3024215"/>
    <lineage>
        <taxon>Bacteria</taxon>
        <taxon>Pseudomonadati</taxon>
        <taxon>Pseudomonadota</taxon>
        <taxon>Alphaproteobacteria</taxon>
        <taxon>Sphingomonadales</taxon>
        <taxon>Sphingomonadaceae</taxon>
        <taxon>Novosphingobium</taxon>
    </lineage>
</organism>
<dbReference type="SUPFAM" id="SSF46785">
    <property type="entry name" value="Winged helix' DNA-binding domain"/>
    <property type="match status" value="1"/>
</dbReference>
<dbReference type="Gene3D" id="3.30.450.40">
    <property type="match status" value="1"/>
</dbReference>
<accession>A0ABT6CKZ5</accession>
<dbReference type="InterPro" id="IPR014757">
    <property type="entry name" value="Tscrpt_reg_IclR_C"/>
</dbReference>
<feature type="domain" description="HTH iclR-type" evidence="4">
    <location>
        <begin position="27"/>
        <end position="87"/>
    </location>
</feature>
<dbReference type="InterPro" id="IPR036390">
    <property type="entry name" value="WH_DNA-bd_sf"/>
</dbReference>
<keyword evidence="2" id="KW-0238">DNA-binding</keyword>
<dbReference type="InterPro" id="IPR005471">
    <property type="entry name" value="Tscrpt_reg_IclR_N"/>
</dbReference>
<keyword evidence="7" id="KW-1185">Reference proteome</keyword>
<proteinExistence type="predicted"/>
<comment type="caution">
    <text evidence="6">The sequence shown here is derived from an EMBL/GenBank/DDBJ whole genome shotgun (WGS) entry which is preliminary data.</text>
</comment>
<reference evidence="6 7" key="1">
    <citation type="submission" date="2023-03" db="EMBL/GenBank/DDBJ databases">
        <title>Novosphingobium cyanobacteriorum sp. nov., isolated from a eutrophic reservoir during the Microcystis bloom period.</title>
        <authorList>
            <person name="Kang M."/>
            <person name="Le V."/>
            <person name="Ko S.-R."/>
            <person name="Lee S.-A."/>
            <person name="Ahn C.-Y."/>
        </authorList>
    </citation>
    <scope>NUCLEOTIDE SEQUENCE [LARGE SCALE GENOMIC DNA]</scope>
    <source>
        <strain evidence="6 7">HBC54</strain>
    </source>
</reference>
<evidence type="ECO:0000256" key="2">
    <source>
        <dbReference type="ARBA" id="ARBA00023125"/>
    </source>
</evidence>
<dbReference type="Pfam" id="PF01614">
    <property type="entry name" value="IclR_C"/>
    <property type="match status" value="1"/>
</dbReference>
<dbReference type="Gene3D" id="1.10.10.10">
    <property type="entry name" value="Winged helix-like DNA-binding domain superfamily/Winged helix DNA-binding domain"/>
    <property type="match status" value="1"/>
</dbReference>
<dbReference type="InterPro" id="IPR050707">
    <property type="entry name" value="HTH_MetabolicPath_Reg"/>
</dbReference>
<dbReference type="SUPFAM" id="SSF55781">
    <property type="entry name" value="GAF domain-like"/>
    <property type="match status" value="1"/>
</dbReference>
<name>A0ABT6CKZ5_9SPHN</name>
<dbReference type="InterPro" id="IPR036388">
    <property type="entry name" value="WH-like_DNA-bd_sf"/>
</dbReference>
<dbReference type="Pfam" id="PF09339">
    <property type="entry name" value="HTH_IclR"/>
    <property type="match status" value="1"/>
</dbReference>
<dbReference type="PANTHER" id="PTHR30136:SF35">
    <property type="entry name" value="HTH-TYPE TRANSCRIPTIONAL REGULATOR RV1719"/>
    <property type="match status" value="1"/>
</dbReference>
<keyword evidence="1" id="KW-0805">Transcription regulation</keyword>
<keyword evidence="3" id="KW-0804">Transcription</keyword>
<dbReference type="EMBL" id="JAROCY010000015">
    <property type="protein sequence ID" value="MDF8334599.1"/>
    <property type="molecule type" value="Genomic_DNA"/>
</dbReference>
<gene>
    <name evidence="6" type="ORF">POM99_15430</name>
</gene>
<evidence type="ECO:0000259" key="5">
    <source>
        <dbReference type="PROSITE" id="PS51078"/>
    </source>
</evidence>